<gene>
    <name evidence="3" type="ORF">PRG01_0115100</name>
</gene>
<reference evidence="3 4" key="1">
    <citation type="submission" date="2016-09" db="EMBL/GenBank/DDBJ databases">
        <authorList>
            <consortium name="Pathogen Informatics"/>
        </authorList>
    </citation>
    <scope>NUCLEOTIDE SEQUENCE [LARGE SCALE GENOMIC DNA]</scope>
</reference>
<feature type="transmembrane region" description="Helical" evidence="1">
    <location>
        <begin position="182"/>
        <end position="205"/>
    </location>
</feature>
<feature type="chain" id="PRO_5015191395" evidence="2">
    <location>
        <begin position="22"/>
        <end position="286"/>
    </location>
</feature>
<keyword evidence="2" id="KW-0732">Signal</keyword>
<keyword evidence="1" id="KW-0812">Transmembrane</keyword>
<feature type="transmembrane region" description="Helical" evidence="1">
    <location>
        <begin position="243"/>
        <end position="268"/>
    </location>
</feature>
<dbReference type="VEuPathDB" id="PlasmoDB:PRCDC_0002200"/>
<dbReference type="Proteomes" id="UP000240500">
    <property type="component" value="Chromosome 1"/>
</dbReference>
<evidence type="ECO:0000313" key="3">
    <source>
        <dbReference type="EMBL" id="SOV75063.1"/>
    </source>
</evidence>
<name>A0A2P9D213_PLARE</name>
<dbReference type="NCBIfam" id="TIGR01478">
    <property type="entry name" value="STEVOR"/>
    <property type="match status" value="1"/>
</dbReference>
<evidence type="ECO:0000256" key="2">
    <source>
        <dbReference type="SAM" id="SignalP"/>
    </source>
</evidence>
<keyword evidence="1" id="KW-1133">Transmembrane helix</keyword>
<dbReference type="EMBL" id="LT969564">
    <property type="protein sequence ID" value="SOV75063.1"/>
    <property type="molecule type" value="Genomic_DNA"/>
</dbReference>
<dbReference type="InterPro" id="IPR006374">
    <property type="entry name" value="VSA_Stevor"/>
</dbReference>
<protein>
    <submittedName>
        <fullName evidence="3">Stevor PIR protein, putative</fullName>
    </submittedName>
</protein>
<organism evidence="3 4">
    <name type="scientific">Plasmodium reichenowi</name>
    <dbReference type="NCBI Taxonomy" id="5854"/>
    <lineage>
        <taxon>Eukaryota</taxon>
        <taxon>Sar</taxon>
        <taxon>Alveolata</taxon>
        <taxon>Apicomplexa</taxon>
        <taxon>Aconoidasida</taxon>
        <taxon>Haemosporida</taxon>
        <taxon>Plasmodiidae</taxon>
        <taxon>Plasmodium</taxon>
        <taxon>Plasmodium (Laverania)</taxon>
    </lineage>
</organism>
<dbReference type="Pfam" id="PF17410">
    <property type="entry name" value="Stevor"/>
    <property type="match status" value="1"/>
</dbReference>
<dbReference type="VEuPathDB" id="PlasmoDB:PRG01_0115100"/>
<evidence type="ECO:0000256" key="1">
    <source>
        <dbReference type="SAM" id="Phobius"/>
    </source>
</evidence>
<accession>A0A2P9D213</accession>
<dbReference type="AlphaFoldDB" id="A0A2P9D213"/>
<evidence type="ECO:0000313" key="4">
    <source>
        <dbReference type="Proteomes" id="UP000240500"/>
    </source>
</evidence>
<keyword evidence="1" id="KW-0472">Membrane</keyword>
<feature type="signal peptide" evidence="2">
    <location>
        <begin position="1"/>
        <end position="21"/>
    </location>
</feature>
<sequence>MNIYYVKVLLFTFLINTLLLPQYENFINNHYNVSFIPNNTQISTIKSRLLAQTQKHNPHYHNDPELKEIIDKLNNEAIKKYLQTHDPYKQLQELVEKNGTKLTGGNNAEPISTTDKELLETHEDVLDEENDIMLKSDMYPNDDEKSDKSSTCECTDINNAKLATTKGKDKYLKQLKERCKGGIRFCSIGSIILIFIGKYASYVIILNIFNETSMITTIQAGANATVCGLSDILTPAAASDSAIFGGCGIASLVLIILAVVLIILYIWLYRRKKNSWKHEYKKHLCK</sequence>
<dbReference type="OrthoDB" id="378488at2759"/>
<proteinExistence type="predicted"/>